<dbReference type="NCBIfam" id="TIGR00305">
    <property type="entry name" value="putative toxin-antitoxin system toxin component, PIN family"/>
    <property type="match status" value="1"/>
</dbReference>
<dbReference type="AlphaFoldDB" id="A0A7W5ZMI8"/>
<proteinExistence type="predicted"/>
<dbReference type="Proteomes" id="UP000541352">
    <property type="component" value="Unassembled WGS sequence"/>
</dbReference>
<dbReference type="Pfam" id="PF13470">
    <property type="entry name" value="PIN_3"/>
    <property type="match status" value="1"/>
</dbReference>
<comment type="caution">
    <text evidence="2">The sequence shown here is derived from an EMBL/GenBank/DDBJ whole genome shotgun (WGS) entry which is preliminary data.</text>
</comment>
<dbReference type="RefSeq" id="WP_221225661.1">
    <property type="nucleotide sequence ID" value="NZ_JACIBY010000007.1"/>
</dbReference>
<dbReference type="SMART" id="SM00670">
    <property type="entry name" value="PINc"/>
    <property type="match status" value="1"/>
</dbReference>
<evidence type="ECO:0000313" key="3">
    <source>
        <dbReference type="Proteomes" id="UP000541352"/>
    </source>
</evidence>
<dbReference type="InterPro" id="IPR002716">
    <property type="entry name" value="PIN_dom"/>
</dbReference>
<dbReference type="InterPro" id="IPR029060">
    <property type="entry name" value="PIN-like_dom_sf"/>
</dbReference>
<feature type="domain" description="PIN" evidence="1">
    <location>
        <begin position="2"/>
        <end position="115"/>
    </location>
</feature>
<dbReference type="InterPro" id="IPR002850">
    <property type="entry name" value="PIN_toxin-like"/>
</dbReference>
<name>A0A7W5ZMI8_9BACT</name>
<accession>A0A7W5ZMI8</accession>
<dbReference type="EMBL" id="JACIBY010000007">
    <property type="protein sequence ID" value="MBB3839631.1"/>
    <property type="molecule type" value="Genomic_DNA"/>
</dbReference>
<keyword evidence="3" id="KW-1185">Reference proteome</keyword>
<dbReference type="SUPFAM" id="SSF88723">
    <property type="entry name" value="PIN domain-like"/>
    <property type="match status" value="1"/>
</dbReference>
<dbReference type="PANTHER" id="PTHR34610">
    <property type="entry name" value="SSL7007 PROTEIN"/>
    <property type="match status" value="1"/>
</dbReference>
<evidence type="ECO:0000259" key="1">
    <source>
        <dbReference type="SMART" id="SM00670"/>
    </source>
</evidence>
<evidence type="ECO:0000313" key="2">
    <source>
        <dbReference type="EMBL" id="MBB3839631.1"/>
    </source>
</evidence>
<reference evidence="2 3" key="1">
    <citation type="submission" date="2020-08" db="EMBL/GenBank/DDBJ databases">
        <title>Genomic Encyclopedia of Type Strains, Phase IV (KMG-IV): sequencing the most valuable type-strain genomes for metagenomic binning, comparative biology and taxonomic classification.</title>
        <authorList>
            <person name="Goeker M."/>
        </authorList>
    </citation>
    <scope>NUCLEOTIDE SEQUENCE [LARGE SCALE GENOMIC DNA]</scope>
    <source>
        <strain evidence="2 3">DSM 17976</strain>
    </source>
</reference>
<dbReference type="PANTHER" id="PTHR34610:SF3">
    <property type="entry name" value="SSL7007 PROTEIN"/>
    <property type="match status" value="1"/>
</dbReference>
<protein>
    <submittedName>
        <fullName evidence="2">Putative PIN family toxin of toxin-antitoxin system</fullName>
    </submittedName>
</protein>
<sequence length="137" mass="15881">MIRIVLDTNTLISAALIKKSISRDTFDKAVEIGYLLASEKTLNELADVLTREKFDKYVSFKERQEFYVHYLETVEMIDIMEVITDCRDSKDNKFLETAVSGKAQIIVSGDEDLLVLNPYRNIEILTPRQFLEWQPKS</sequence>
<organism evidence="2 3">
    <name type="scientific">Runella defluvii</name>
    <dbReference type="NCBI Taxonomy" id="370973"/>
    <lineage>
        <taxon>Bacteria</taxon>
        <taxon>Pseudomonadati</taxon>
        <taxon>Bacteroidota</taxon>
        <taxon>Cytophagia</taxon>
        <taxon>Cytophagales</taxon>
        <taxon>Spirosomataceae</taxon>
        <taxon>Runella</taxon>
    </lineage>
</organism>
<gene>
    <name evidence="2" type="ORF">FHS57_003640</name>
</gene>